<feature type="transmembrane region" description="Helical" evidence="2">
    <location>
        <begin position="84"/>
        <end position="108"/>
    </location>
</feature>
<evidence type="ECO:0000313" key="3">
    <source>
        <dbReference type="EMBL" id="CAF1438958.1"/>
    </source>
</evidence>
<organism evidence="3 4">
    <name type="scientific">Adineta ricciae</name>
    <name type="common">Rotifer</name>
    <dbReference type="NCBI Taxonomy" id="249248"/>
    <lineage>
        <taxon>Eukaryota</taxon>
        <taxon>Metazoa</taxon>
        <taxon>Spiralia</taxon>
        <taxon>Gnathifera</taxon>
        <taxon>Rotifera</taxon>
        <taxon>Eurotatoria</taxon>
        <taxon>Bdelloidea</taxon>
        <taxon>Adinetida</taxon>
        <taxon>Adinetidae</taxon>
        <taxon>Adineta</taxon>
    </lineage>
</organism>
<accession>A0A815NTJ2</accession>
<comment type="caution">
    <text evidence="3">The sequence shown here is derived from an EMBL/GenBank/DDBJ whole genome shotgun (WGS) entry which is preliminary data.</text>
</comment>
<keyword evidence="2" id="KW-0472">Membrane</keyword>
<evidence type="ECO:0000313" key="4">
    <source>
        <dbReference type="Proteomes" id="UP000663852"/>
    </source>
</evidence>
<evidence type="ECO:0000256" key="2">
    <source>
        <dbReference type="SAM" id="Phobius"/>
    </source>
</evidence>
<sequence length="135" mass="14476">MHQLHLAAKRDDEDQPIINTLLTTTGIVVTTTTPITTPSTTSTTTPPTTAAPTTAGPTIPGVTTESTVAVMYPKDFEDACKSSVATMTAVIFAALAPIHTMVMYATFIKLEKKFSPSRVNAGTRHKLRMKKIVQS</sequence>
<keyword evidence="2" id="KW-0812">Transmembrane</keyword>
<name>A0A815NTJ2_ADIRI</name>
<evidence type="ECO:0000256" key="1">
    <source>
        <dbReference type="SAM" id="MobiDB-lite"/>
    </source>
</evidence>
<feature type="region of interest" description="Disordered" evidence="1">
    <location>
        <begin position="32"/>
        <end position="58"/>
    </location>
</feature>
<reference evidence="3" key="1">
    <citation type="submission" date="2021-02" db="EMBL/GenBank/DDBJ databases">
        <authorList>
            <person name="Nowell W R."/>
        </authorList>
    </citation>
    <scope>NUCLEOTIDE SEQUENCE</scope>
</reference>
<dbReference type="Proteomes" id="UP000663852">
    <property type="component" value="Unassembled WGS sequence"/>
</dbReference>
<protein>
    <submittedName>
        <fullName evidence="3">Uncharacterized protein</fullName>
    </submittedName>
</protein>
<keyword evidence="2" id="KW-1133">Transmembrane helix</keyword>
<gene>
    <name evidence="3" type="ORF">EDS130_LOCUS38730</name>
</gene>
<proteinExistence type="predicted"/>
<dbReference type="AlphaFoldDB" id="A0A815NTJ2"/>
<dbReference type="EMBL" id="CAJNOJ010000412">
    <property type="protein sequence ID" value="CAF1438958.1"/>
    <property type="molecule type" value="Genomic_DNA"/>
</dbReference>